<reference evidence="2 3" key="1">
    <citation type="submission" date="2019-08" db="EMBL/GenBank/DDBJ databases">
        <title>Draft genome sequences of two oriental melons (Cucumis melo L. var makuwa).</title>
        <authorList>
            <person name="Kwon S.-Y."/>
        </authorList>
    </citation>
    <scope>NUCLEOTIDE SEQUENCE [LARGE SCALE GENOMIC DNA]</scope>
    <source>
        <strain evidence="3">cv. SW 3</strain>
        <tissue evidence="2">Leaf</tissue>
    </source>
</reference>
<name>A0A5A7UJH2_CUCMM</name>
<dbReference type="InterPro" id="IPR005162">
    <property type="entry name" value="Retrotrans_gag_dom"/>
</dbReference>
<comment type="caution">
    <text evidence="2">The sequence shown here is derived from an EMBL/GenBank/DDBJ whole genome shotgun (WGS) entry which is preliminary data.</text>
</comment>
<dbReference type="Proteomes" id="UP000321393">
    <property type="component" value="Unassembled WGS sequence"/>
</dbReference>
<evidence type="ECO:0000313" key="2">
    <source>
        <dbReference type="EMBL" id="KAA0054747.1"/>
    </source>
</evidence>
<gene>
    <name evidence="2" type="ORF">E6C27_scaffold437G00220</name>
</gene>
<accession>A0A5A7UJH2</accession>
<organism evidence="2 3">
    <name type="scientific">Cucumis melo var. makuwa</name>
    <name type="common">Oriental melon</name>
    <dbReference type="NCBI Taxonomy" id="1194695"/>
    <lineage>
        <taxon>Eukaryota</taxon>
        <taxon>Viridiplantae</taxon>
        <taxon>Streptophyta</taxon>
        <taxon>Embryophyta</taxon>
        <taxon>Tracheophyta</taxon>
        <taxon>Spermatophyta</taxon>
        <taxon>Magnoliopsida</taxon>
        <taxon>eudicotyledons</taxon>
        <taxon>Gunneridae</taxon>
        <taxon>Pentapetalae</taxon>
        <taxon>rosids</taxon>
        <taxon>fabids</taxon>
        <taxon>Cucurbitales</taxon>
        <taxon>Cucurbitaceae</taxon>
        <taxon>Benincaseae</taxon>
        <taxon>Cucumis</taxon>
    </lineage>
</organism>
<feature type="domain" description="Retrotransposon gag" evidence="1">
    <location>
        <begin position="39"/>
        <end position="107"/>
    </location>
</feature>
<evidence type="ECO:0000313" key="3">
    <source>
        <dbReference type="Proteomes" id="UP000321393"/>
    </source>
</evidence>
<dbReference type="OrthoDB" id="2272416at2759"/>
<sequence>MSNRFAQRLDKRFSIERLKALGATTYMGATNLVDTEKCAEDWWVLYATRAGRENVVAWKKFHKVFKDKFYPHSSCDKKRKEFMNLFQGDLTVTEYEKQFTEMVKYTLAFIIDEADKCK</sequence>
<protein>
    <recommendedName>
        <fullName evidence="1">Retrotransposon gag domain-containing protein</fullName>
    </recommendedName>
</protein>
<dbReference type="AlphaFoldDB" id="A0A5A7UJH2"/>
<proteinExistence type="predicted"/>
<dbReference type="Pfam" id="PF03732">
    <property type="entry name" value="Retrotrans_gag"/>
    <property type="match status" value="1"/>
</dbReference>
<evidence type="ECO:0000259" key="1">
    <source>
        <dbReference type="Pfam" id="PF03732"/>
    </source>
</evidence>
<dbReference type="EMBL" id="SSTE01008669">
    <property type="protein sequence ID" value="KAA0054747.1"/>
    <property type="molecule type" value="Genomic_DNA"/>
</dbReference>